<dbReference type="GO" id="GO:0005737">
    <property type="term" value="C:cytoplasm"/>
    <property type="evidence" value="ECO:0007669"/>
    <property type="project" value="UniProtKB-SubCell"/>
</dbReference>
<dbReference type="Proteomes" id="UP000316621">
    <property type="component" value="Chromosome 2"/>
</dbReference>
<dbReference type="InterPro" id="IPR013937">
    <property type="entry name" value="Sorting_nexin_C"/>
</dbReference>
<dbReference type="PANTHER" id="PTHR22999">
    <property type="entry name" value="PX SERINE/THREONINE KINASE PXK"/>
    <property type="match status" value="1"/>
</dbReference>
<gene>
    <name evidence="4" type="ORF">C5167_020446</name>
</gene>
<organism evidence="4 5">
    <name type="scientific">Papaver somniferum</name>
    <name type="common">Opium poppy</name>
    <dbReference type="NCBI Taxonomy" id="3469"/>
    <lineage>
        <taxon>Eukaryota</taxon>
        <taxon>Viridiplantae</taxon>
        <taxon>Streptophyta</taxon>
        <taxon>Embryophyta</taxon>
        <taxon>Tracheophyta</taxon>
        <taxon>Spermatophyta</taxon>
        <taxon>Magnoliopsida</taxon>
        <taxon>Ranunculales</taxon>
        <taxon>Papaveraceae</taxon>
        <taxon>Papaveroideae</taxon>
        <taxon>Papaver</taxon>
    </lineage>
</organism>
<dbReference type="EMBL" id="CM010716">
    <property type="protein sequence ID" value="RZC52019.1"/>
    <property type="molecule type" value="Genomic_DNA"/>
</dbReference>
<dbReference type="PANTHER" id="PTHR22999:SF23">
    <property type="entry name" value="SORTING NEXIN-16"/>
    <property type="match status" value="1"/>
</dbReference>
<dbReference type="STRING" id="3469.A0A4Y7IX21"/>
<evidence type="ECO:0000313" key="5">
    <source>
        <dbReference type="Proteomes" id="UP000316621"/>
    </source>
</evidence>
<protein>
    <recommendedName>
        <fullName evidence="3">Sorting nexin C-terminal domain-containing protein</fullName>
    </recommendedName>
</protein>
<accession>A0A4Y7IX21</accession>
<evidence type="ECO:0000313" key="4">
    <source>
        <dbReference type="EMBL" id="RZC52019.1"/>
    </source>
</evidence>
<feature type="domain" description="Sorting nexin C-terminal" evidence="3">
    <location>
        <begin position="1"/>
        <end position="113"/>
    </location>
</feature>
<comment type="subcellular location">
    <subcellularLocation>
        <location evidence="1">Cytoplasm</location>
    </subcellularLocation>
</comment>
<dbReference type="Gramene" id="RZC52019">
    <property type="protein sequence ID" value="RZC52019"/>
    <property type="gene ID" value="C5167_020446"/>
</dbReference>
<evidence type="ECO:0000259" key="3">
    <source>
        <dbReference type="Pfam" id="PF08628"/>
    </source>
</evidence>
<name>A0A4Y7IX21_PAPSO</name>
<reference evidence="4 5" key="1">
    <citation type="journal article" date="2018" name="Science">
        <title>The opium poppy genome and morphinan production.</title>
        <authorList>
            <person name="Guo L."/>
            <person name="Winzer T."/>
            <person name="Yang X."/>
            <person name="Li Y."/>
            <person name="Ning Z."/>
            <person name="He Z."/>
            <person name="Teodor R."/>
            <person name="Lu Y."/>
            <person name="Bowser T.A."/>
            <person name="Graham I.A."/>
            <person name="Ye K."/>
        </authorList>
    </citation>
    <scope>NUCLEOTIDE SEQUENCE [LARGE SCALE GENOMIC DNA]</scope>
    <source>
        <strain evidence="5">cv. HN1</strain>
        <tissue evidence="4">Leaves</tissue>
    </source>
</reference>
<keyword evidence="2" id="KW-0963">Cytoplasm</keyword>
<sequence>MEDAIDDWLLIQIQWLRRDDIIAKGIRWIQDIGPRGRIDDTPLDQKLAETASRVAGSRMSKPASFEMQLEAARRASDIKKMMLSGAPTALVSLIGHKQYRRCARDLYYFLQSNICVKQLAYGMLELILVSVFPELQDIILDVHEKSRFQFAA</sequence>
<dbReference type="Pfam" id="PF08628">
    <property type="entry name" value="Nexin_C"/>
    <property type="match status" value="1"/>
</dbReference>
<dbReference type="AlphaFoldDB" id="A0A4Y7IX21"/>
<evidence type="ECO:0000256" key="2">
    <source>
        <dbReference type="ARBA" id="ARBA00022490"/>
    </source>
</evidence>
<evidence type="ECO:0000256" key="1">
    <source>
        <dbReference type="ARBA" id="ARBA00004496"/>
    </source>
</evidence>
<keyword evidence="5" id="KW-1185">Reference proteome</keyword>
<dbReference type="OMA" id="YRRCAND"/>
<proteinExistence type="predicted"/>
<dbReference type="InterPro" id="IPR051837">
    <property type="entry name" value="SortingNexin/PXDomain-PKLike"/>
</dbReference>